<evidence type="ECO:0000259" key="7">
    <source>
        <dbReference type="Pfam" id="PF01028"/>
    </source>
</evidence>
<dbReference type="Gene3D" id="3.30.66.10">
    <property type="entry name" value="DNA topoisomerase I domain"/>
    <property type="match status" value="1"/>
</dbReference>
<evidence type="ECO:0000313" key="9">
    <source>
        <dbReference type="EMBL" id="RMB57668.1"/>
    </source>
</evidence>
<dbReference type="OrthoDB" id="9778962at2"/>
<name>A0A3M0FZ23_9FLAO</name>
<sequence>MKLSTKDIQKIIKNPEHTAIMADLIYVGKEHFTLSRKRNKEDFEYYHRDKPLTKEEQLNRIKNLVIPPAWNNVKIAEPLNGHLQVVGRDAKNRKVYRYHPLWSKLRNQTKFFKLAAFGNILPQIRAAVDKDLDLKGMPKRKVLALVLRIMEETHIRIGNDYYAKKNKTYGLSTLRTRHVETYKDKTKFEFVGKKGKEHSITLRNKKLARLVNRCEEIPGWELFQYVDDRGDKHSIDSGLINDYIHEVSGDMFSAKDFRTWGATKTFFETLHDIGYTPDSKENKSNILKGYDAAAEALGNTRTVCRKYYVHPQVVEAYETGTIVESFERLDKLKNTKKHFSQSEEVLLDMISNFKINLTTD</sequence>
<dbReference type="PRINTS" id="PR00416">
    <property type="entry name" value="EUTPISMRASEI"/>
</dbReference>
<dbReference type="EMBL" id="REFV01000010">
    <property type="protein sequence ID" value="RMB57668.1"/>
    <property type="molecule type" value="Genomic_DNA"/>
</dbReference>
<dbReference type="InterPro" id="IPR001631">
    <property type="entry name" value="TopoI"/>
</dbReference>
<protein>
    <recommendedName>
        <fullName evidence="3">DNA topoisomerase</fullName>
        <ecNumber evidence="3">5.6.2.1</ecNumber>
    </recommendedName>
</protein>
<proteinExistence type="inferred from homology"/>
<comment type="catalytic activity">
    <reaction evidence="1">
        <text>ATP-independent breakage of single-stranded DNA, followed by passage and rejoining.</text>
        <dbReference type="EC" id="5.6.2.1"/>
    </reaction>
</comment>
<keyword evidence="5" id="KW-0238">DNA-binding</keyword>
<feature type="domain" description="DNA topoisomerase IB N-terminal" evidence="8">
    <location>
        <begin position="43"/>
        <end position="89"/>
    </location>
</feature>
<dbReference type="Pfam" id="PF21338">
    <property type="entry name" value="Top1B_N_bact"/>
    <property type="match status" value="1"/>
</dbReference>
<feature type="domain" description="DNA topoisomerase I catalytic core eukaryotic-type" evidence="7">
    <location>
        <begin position="105"/>
        <end position="323"/>
    </location>
</feature>
<dbReference type="SUPFAM" id="SSF55869">
    <property type="entry name" value="DNA topoisomerase I domain"/>
    <property type="match status" value="1"/>
</dbReference>
<dbReference type="PROSITE" id="PS52038">
    <property type="entry name" value="TOPO_IB_2"/>
    <property type="match status" value="1"/>
</dbReference>
<dbReference type="RefSeq" id="WP_121917775.1">
    <property type="nucleotide sequence ID" value="NZ_REFV01000010.1"/>
</dbReference>
<dbReference type="Pfam" id="PF01028">
    <property type="entry name" value="Topoisom_I"/>
    <property type="match status" value="1"/>
</dbReference>
<dbReference type="InterPro" id="IPR013500">
    <property type="entry name" value="TopoI_cat_euk"/>
</dbReference>
<keyword evidence="4" id="KW-0799">Topoisomerase</keyword>
<accession>A0A3M0FZ23</accession>
<evidence type="ECO:0000256" key="2">
    <source>
        <dbReference type="ARBA" id="ARBA00006645"/>
    </source>
</evidence>
<dbReference type="GO" id="GO:0003677">
    <property type="term" value="F:DNA binding"/>
    <property type="evidence" value="ECO:0007669"/>
    <property type="project" value="UniProtKB-KW"/>
</dbReference>
<evidence type="ECO:0000256" key="4">
    <source>
        <dbReference type="ARBA" id="ARBA00023029"/>
    </source>
</evidence>
<dbReference type="InterPro" id="IPR049331">
    <property type="entry name" value="Top1B_N_bact"/>
</dbReference>
<evidence type="ECO:0000256" key="5">
    <source>
        <dbReference type="ARBA" id="ARBA00023125"/>
    </source>
</evidence>
<organism evidence="9 10">
    <name type="scientific">Dokdonia sinensis</name>
    <dbReference type="NCBI Taxonomy" id="2479847"/>
    <lineage>
        <taxon>Bacteria</taxon>
        <taxon>Pseudomonadati</taxon>
        <taxon>Bacteroidota</taxon>
        <taxon>Flavobacteriia</taxon>
        <taxon>Flavobacteriales</taxon>
        <taxon>Flavobacteriaceae</taxon>
        <taxon>Dokdonia</taxon>
    </lineage>
</organism>
<keyword evidence="10" id="KW-1185">Reference proteome</keyword>
<dbReference type="InterPro" id="IPR014711">
    <property type="entry name" value="TopoI_cat_a-hlx-sub_euk"/>
</dbReference>
<evidence type="ECO:0000256" key="1">
    <source>
        <dbReference type="ARBA" id="ARBA00000213"/>
    </source>
</evidence>
<evidence type="ECO:0000259" key="8">
    <source>
        <dbReference type="Pfam" id="PF21338"/>
    </source>
</evidence>
<dbReference type="EC" id="5.6.2.1" evidence="3"/>
<dbReference type="Gene3D" id="1.10.132.120">
    <property type="match status" value="1"/>
</dbReference>
<evidence type="ECO:0000256" key="3">
    <source>
        <dbReference type="ARBA" id="ARBA00012891"/>
    </source>
</evidence>
<dbReference type="InterPro" id="IPR035447">
    <property type="entry name" value="DNA_topo_I_N_sf"/>
</dbReference>
<dbReference type="Proteomes" id="UP000281985">
    <property type="component" value="Unassembled WGS sequence"/>
</dbReference>
<evidence type="ECO:0000313" key="10">
    <source>
        <dbReference type="Proteomes" id="UP000281985"/>
    </source>
</evidence>
<reference evidence="9 10" key="1">
    <citation type="submission" date="2018-10" db="EMBL/GenBank/DDBJ databases">
        <title>Dokdonia luteus sp. nov., isolated from sea water.</title>
        <authorList>
            <person name="Zhou L.Y."/>
            <person name="Du Z.J."/>
        </authorList>
    </citation>
    <scope>NUCLEOTIDE SEQUENCE [LARGE SCALE GENOMIC DNA]</scope>
    <source>
        <strain evidence="9 10">SH27</strain>
    </source>
</reference>
<keyword evidence="6 9" id="KW-0413">Isomerase</keyword>
<dbReference type="SUPFAM" id="SSF56349">
    <property type="entry name" value="DNA breaking-rejoining enzymes"/>
    <property type="match status" value="1"/>
</dbReference>
<comment type="caution">
    <text evidence="9">The sequence shown here is derived from an EMBL/GenBank/DDBJ whole genome shotgun (WGS) entry which is preliminary data.</text>
</comment>
<dbReference type="GO" id="GO:0006265">
    <property type="term" value="P:DNA topological change"/>
    <property type="evidence" value="ECO:0007669"/>
    <property type="project" value="InterPro"/>
</dbReference>
<dbReference type="Gene3D" id="3.90.15.10">
    <property type="entry name" value="Topoisomerase I, Chain A, domain 3"/>
    <property type="match status" value="1"/>
</dbReference>
<dbReference type="InterPro" id="IPR011010">
    <property type="entry name" value="DNA_brk_join_enz"/>
</dbReference>
<comment type="similarity">
    <text evidence="2">Belongs to the type IB topoisomerase family.</text>
</comment>
<evidence type="ECO:0000256" key="6">
    <source>
        <dbReference type="ARBA" id="ARBA00023235"/>
    </source>
</evidence>
<gene>
    <name evidence="9" type="ORF">EAX61_11190</name>
</gene>
<dbReference type="AlphaFoldDB" id="A0A3M0FZ23"/>
<dbReference type="GO" id="GO:0003917">
    <property type="term" value="F:DNA topoisomerase type I (single strand cut, ATP-independent) activity"/>
    <property type="evidence" value="ECO:0007669"/>
    <property type="project" value="UniProtKB-EC"/>
</dbReference>